<feature type="transmembrane region" description="Helical" evidence="10">
    <location>
        <begin position="49"/>
        <end position="68"/>
    </location>
</feature>
<evidence type="ECO:0000313" key="15">
    <source>
        <dbReference type="Proteomes" id="UP000612585"/>
    </source>
</evidence>
<comment type="similarity">
    <text evidence="3 10">Belongs to the glycosyltransferase 39 family.</text>
</comment>
<comment type="subcellular location">
    <subcellularLocation>
        <location evidence="10">Cell membrane</location>
    </subcellularLocation>
    <subcellularLocation>
        <location evidence="1">Endomembrane system</location>
        <topology evidence="1">Multi-pass membrane protein</topology>
    </subcellularLocation>
</comment>
<evidence type="ECO:0000256" key="5">
    <source>
        <dbReference type="ARBA" id="ARBA00022679"/>
    </source>
</evidence>
<dbReference type="GO" id="GO:0012505">
    <property type="term" value="C:endomembrane system"/>
    <property type="evidence" value="ECO:0007669"/>
    <property type="project" value="UniProtKB-SubCell"/>
</dbReference>
<dbReference type="GO" id="GO:0005886">
    <property type="term" value="C:plasma membrane"/>
    <property type="evidence" value="ECO:0007669"/>
    <property type="project" value="UniProtKB-SubCell"/>
</dbReference>
<evidence type="ECO:0000256" key="11">
    <source>
        <dbReference type="SAM" id="MobiDB-lite"/>
    </source>
</evidence>
<dbReference type="Pfam" id="PF16192">
    <property type="entry name" value="PMT_4TMC"/>
    <property type="match status" value="1"/>
</dbReference>
<sequence length="527" mass="58298">MTTDTTATAIEPLDESPEAVDEAPEPPAAEVAELPATVRGRLATVAADPMSWLATAFVVLIGGILRLANLGHPDAKIFDEIYYATEADELLRYGVEWKPENNSGDYVVHPPLGKWCIAVGEWIFGYDSFGWRISAAVFGIVSILLLVRIARRLFRSTILGCVAGLLMALDGLHFVLSRAALLDIFLMTFVLAAFGCVLLDRDQRRRRMLAALESGVLKLGDSPRLGIPWWRIATAFFLGCACSVKLSGAFFIPAVILIMVIWEIGLRRAVGARMPWLYGSLNAVGWTAGMGVLVLSVYIAAWTGWFATDHGWNRHGLAATGQDETPVLGALKNLWDYHVSAYKFHTGLVQKHDYQSWPWQWLLMGRPVAFYWSTELPCDSDRCAAEVLLLGNPILWWSFIPALAGLAWFGVAQRDKRAGVIGLMVAAGLLPWFWYHYDGGRTMFVFYALPALPFLVLAVVYVLGSIMGPPGPPGTGAPDRRMIGAVVIGIYVLVVAAFFAYFHPIYVGESIPYEAWWDRMLLGRRWV</sequence>
<evidence type="ECO:0000256" key="1">
    <source>
        <dbReference type="ARBA" id="ARBA00004127"/>
    </source>
</evidence>
<keyword evidence="7 10" id="KW-1133">Transmembrane helix</keyword>
<feature type="transmembrane region" description="Helical" evidence="10">
    <location>
        <begin position="181"/>
        <end position="199"/>
    </location>
</feature>
<comment type="function">
    <text evidence="10">Protein O-mannosyltransferase that catalyzes the transfer of a single mannose residue from a polyprenol phospho-mannosyl lipidic donor to the hydroxyl group of selected serine and threonine residues in acceptor proteins.</text>
</comment>
<keyword evidence="5 10" id="KW-0808">Transferase</keyword>
<dbReference type="InterPro" id="IPR027005">
    <property type="entry name" value="PMT-like"/>
</dbReference>
<dbReference type="Proteomes" id="UP000612585">
    <property type="component" value="Unassembled WGS sequence"/>
</dbReference>
<dbReference type="EMBL" id="BOPG01000008">
    <property type="protein sequence ID" value="GIJ53611.1"/>
    <property type="molecule type" value="Genomic_DNA"/>
</dbReference>
<evidence type="ECO:0000256" key="9">
    <source>
        <dbReference type="ARBA" id="ARBA00093617"/>
    </source>
</evidence>
<proteinExistence type="inferred from homology"/>
<dbReference type="RefSeq" id="WP_239151333.1">
    <property type="nucleotide sequence ID" value="NZ_BOPG01000008.1"/>
</dbReference>
<name>A0A8J3YXR5_9ACTN</name>
<keyword evidence="10" id="KW-1003">Cell membrane</keyword>
<keyword evidence="4 10" id="KW-0328">Glycosyltransferase</keyword>
<keyword evidence="6 10" id="KW-0812">Transmembrane</keyword>
<evidence type="ECO:0000313" key="14">
    <source>
        <dbReference type="EMBL" id="GIJ53611.1"/>
    </source>
</evidence>
<evidence type="ECO:0000256" key="4">
    <source>
        <dbReference type="ARBA" id="ARBA00022676"/>
    </source>
</evidence>
<evidence type="ECO:0000256" key="10">
    <source>
        <dbReference type="RuleBase" id="RU367007"/>
    </source>
</evidence>
<feature type="transmembrane region" description="Helical" evidence="10">
    <location>
        <begin position="394"/>
        <end position="411"/>
    </location>
</feature>
<feature type="domain" description="Protein O-mannosyl-transferase C-terminal four TM" evidence="13">
    <location>
        <begin position="331"/>
        <end position="522"/>
    </location>
</feature>
<feature type="transmembrane region" description="Helical" evidence="10">
    <location>
        <begin position="283"/>
        <end position="307"/>
    </location>
</feature>
<evidence type="ECO:0000259" key="13">
    <source>
        <dbReference type="Pfam" id="PF16192"/>
    </source>
</evidence>
<feature type="transmembrane region" description="Helical" evidence="10">
    <location>
        <begin position="129"/>
        <end position="150"/>
    </location>
</feature>
<feature type="transmembrane region" description="Helical" evidence="10">
    <location>
        <begin position="157"/>
        <end position="175"/>
    </location>
</feature>
<accession>A0A8J3YXR5</accession>
<dbReference type="PANTHER" id="PTHR10050">
    <property type="entry name" value="DOLICHYL-PHOSPHATE-MANNOSE--PROTEIN MANNOSYLTRANSFERASE"/>
    <property type="match status" value="1"/>
</dbReference>
<comment type="caution">
    <text evidence="14">The sequence shown here is derived from an EMBL/GenBank/DDBJ whole genome shotgun (WGS) entry which is preliminary data.</text>
</comment>
<organism evidence="14 15">
    <name type="scientific">Virgisporangium aurantiacum</name>
    <dbReference type="NCBI Taxonomy" id="175570"/>
    <lineage>
        <taxon>Bacteria</taxon>
        <taxon>Bacillati</taxon>
        <taxon>Actinomycetota</taxon>
        <taxon>Actinomycetes</taxon>
        <taxon>Micromonosporales</taxon>
        <taxon>Micromonosporaceae</taxon>
        <taxon>Virgisporangium</taxon>
    </lineage>
</organism>
<comment type="pathway">
    <text evidence="2 10">Protein modification; protein glycosylation.</text>
</comment>
<evidence type="ECO:0000256" key="2">
    <source>
        <dbReference type="ARBA" id="ARBA00004922"/>
    </source>
</evidence>
<protein>
    <recommendedName>
        <fullName evidence="9 10">Polyprenol-phosphate-mannose--protein mannosyltransferase</fullName>
        <ecNumber evidence="10">2.4.1.-</ecNumber>
    </recommendedName>
</protein>
<dbReference type="GO" id="GO:0004169">
    <property type="term" value="F:dolichyl-phosphate-mannose-protein mannosyltransferase activity"/>
    <property type="evidence" value="ECO:0007669"/>
    <property type="project" value="UniProtKB-UniRule"/>
</dbReference>
<dbReference type="PANTHER" id="PTHR10050:SF46">
    <property type="entry name" value="PROTEIN O-MANNOSYL-TRANSFERASE 2"/>
    <property type="match status" value="1"/>
</dbReference>
<feature type="transmembrane region" description="Helical" evidence="10">
    <location>
        <begin position="443"/>
        <end position="463"/>
    </location>
</feature>
<evidence type="ECO:0000256" key="3">
    <source>
        <dbReference type="ARBA" id="ARBA00007222"/>
    </source>
</evidence>
<gene>
    <name evidence="14" type="ORF">Vau01_011270</name>
</gene>
<dbReference type="EC" id="2.4.1.-" evidence="10"/>
<feature type="region of interest" description="Disordered" evidence="11">
    <location>
        <begin position="1"/>
        <end position="27"/>
    </location>
</feature>
<evidence type="ECO:0000256" key="7">
    <source>
        <dbReference type="ARBA" id="ARBA00022989"/>
    </source>
</evidence>
<feature type="transmembrane region" description="Helical" evidence="10">
    <location>
        <begin position="252"/>
        <end position="271"/>
    </location>
</feature>
<evidence type="ECO:0000259" key="12">
    <source>
        <dbReference type="Pfam" id="PF02366"/>
    </source>
</evidence>
<dbReference type="InterPro" id="IPR032421">
    <property type="entry name" value="PMT_4TMC"/>
</dbReference>
<evidence type="ECO:0000256" key="6">
    <source>
        <dbReference type="ARBA" id="ARBA00022692"/>
    </source>
</evidence>
<keyword evidence="15" id="KW-1185">Reference proteome</keyword>
<dbReference type="AlphaFoldDB" id="A0A8J3YXR5"/>
<feature type="compositionally biased region" description="Acidic residues" evidence="11">
    <location>
        <begin position="12"/>
        <end position="24"/>
    </location>
</feature>
<evidence type="ECO:0000256" key="8">
    <source>
        <dbReference type="ARBA" id="ARBA00023136"/>
    </source>
</evidence>
<feature type="transmembrane region" description="Helical" evidence="10">
    <location>
        <begin position="418"/>
        <end position="437"/>
    </location>
</feature>
<feature type="transmembrane region" description="Helical" evidence="10">
    <location>
        <begin position="483"/>
        <end position="502"/>
    </location>
</feature>
<dbReference type="Pfam" id="PF02366">
    <property type="entry name" value="PMT"/>
    <property type="match status" value="1"/>
</dbReference>
<feature type="domain" description="ArnT-like N-terminal" evidence="12">
    <location>
        <begin position="82"/>
        <end position="264"/>
    </location>
</feature>
<reference evidence="14" key="1">
    <citation type="submission" date="2021-01" db="EMBL/GenBank/DDBJ databases">
        <title>Whole genome shotgun sequence of Virgisporangium aurantiacum NBRC 16421.</title>
        <authorList>
            <person name="Komaki H."/>
            <person name="Tamura T."/>
        </authorList>
    </citation>
    <scope>NUCLEOTIDE SEQUENCE</scope>
    <source>
        <strain evidence="14">NBRC 16421</strain>
    </source>
</reference>
<dbReference type="InterPro" id="IPR003342">
    <property type="entry name" value="ArnT-like_N"/>
</dbReference>
<keyword evidence="8 10" id="KW-0472">Membrane</keyword>
<dbReference type="UniPathway" id="UPA00378"/>